<organism evidence="2 3">
    <name type="scientific">Rhizoctonia solani</name>
    <dbReference type="NCBI Taxonomy" id="456999"/>
    <lineage>
        <taxon>Eukaryota</taxon>
        <taxon>Fungi</taxon>
        <taxon>Dikarya</taxon>
        <taxon>Basidiomycota</taxon>
        <taxon>Agaricomycotina</taxon>
        <taxon>Agaricomycetes</taxon>
        <taxon>Cantharellales</taxon>
        <taxon>Ceratobasidiaceae</taxon>
        <taxon>Rhizoctonia</taxon>
    </lineage>
</organism>
<dbReference type="Proteomes" id="UP000650582">
    <property type="component" value="Unassembled WGS sequence"/>
</dbReference>
<comment type="caution">
    <text evidence="2">The sequence shown here is derived from an EMBL/GenBank/DDBJ whole genome shotgun (WGS) entry which is preliminary data.</text>
</comment>
<feature type="signal peptide" evidence="1">
    <location>
        <begin position="1"/>
        <end position="24"/>
    </location>
</feature>
<evidence type="ECO:0000313" key="2">
    <source>
        <dbReference type="EMBL" id="KAF8671671.1"/>
    </source>
</evidence>
<evidence type="ECO:0000256" key="1">
    <source>
        <dbReference type="SAM" id="SignalP"/>
    </source>
</evidence>
<gene>
    <name evidence="2" type="ORF">RHS04_08145</name>
</gene>
<dbReference type="EMBL" id="JACYCC010000217">
    <property type="protein sequence ID" value="KAF8671671.1"/>
    <property type="molecule type" value="Genomic_DNA"/>
</dbReference>
<keyword evidence="1" id="KW-0732">Signal</keyword>
<dbReference type="AlphaFoldDB" id="A0A8H7H0E6"/>
<reference evidence="2" key="1">
    <citation type="submission" date="2020-09" db="EMBL/GenBank/DDBJ databases">
        <title>Comparative genome analyses of four rice-infecting Rhizoctonia solani isolates reveal extensive enrichment of homogalacturonan modification genes.</title>
        <authorList>
            <person name="Lee D.-Y."/>
            <person name="Jeon J."/>
            <person name="Kim K.-T."/>
            <person name="Cheong K."/>
            <person name="Song H."/>
            <person name="Choi G."/>
            <person name="Ko J."/>
            <person name="Opiyo S.O."/>
            <person name="Zuo S."/>
            <person name="Madhav S."/>
            <person name="Lee Y.-H."/>
            <person name="Wang G.-L."/>
        </authorList>
    </citation>
    <scope>NUCLEOTIDE SEQUENCE</scope>
    <source>
        <strain evidence="2">AG1-IA YN-7</strain>
    </source>
</reference>
<protein>
    <submittedName>
        <fullName evidence="2">Uncharacterized protein</fullName>
    </submittedName>
</protein>
<accession>A0A8H7H0E6</accession>
<feature type="chain" id="PRO_5034964490" evidence="1">
    <location>
        <begin position="25"/>
        <end position="490"/>
    </location>
</feature>
<name>A0A8H7H0E6_9AGAM</name>
<proteinExistence type="predicted"/>
<sequence length="490" mass="55961">MDFKTTYALLLAIIVAQMTELLSTAHPARTEENGPEAQVGKYDLAYSSQGNSVLQNNRTASLESKFAQHTKITSRSDLYPKLAEACKTVDAIDCRQKETWRCLAKLGWTGDKISGLRNNNAFNSIWNEWVCWPKPPTNEDWNDIEFKLISLLEEDLAAHPKQNWKRAREQILSEEDRSIIKDLWKTDCTEQEMHKLFDAHRQTIEVAIVDWKRGIESHFASLVYMKRGSRAPGHTINPTLLQFESKCNPFANYTEKHQMLLQGDMLFYDAKKSSPLPIPITYGNILQQDGLIASPSSLEPLSMSFSPQADLNVYEFYLKAHLVARALMISMRIPKASYHLMAGLGGEFRCERCFDARKVTWVELIRHYLVANKAFKTNLKAFCLVGRNVMYRNVHNIDLPIKRPMAGFCLIDSPQELGGHAFKRHKCLLCTDIPGLKEVVAPEWVISRHLTDVHGVAEPAIHLHYNRQRIQEPVYDFGGYGFPPYDSAFI</sequence>
<evidence type="ECO:0000313" key="3">
    <source>
        <dbReference type="Proteomes" id="UP000650582"/>
    </source>
</evidence>